<keyword evidence="3" id="KW-1185">Reference proteome</keyword>
<dbReference type="STRING" id="717772.THIAE_00415"/>
<gene>
    <name evidence="2" type="ORF">THIAE_00415</name>
</gene>
<keyword evidence="1" id="KW-1133">Transmembrane helix</keyword>
<dbReference type="KEGG" id="tao:THIAE_00415"/>
<organism evidence="2 3">
    <name type="scientific">Thiomicrospira aerophila AL3</name>
    <dbReference type="NCBI Taxonomy" id="717772"/>
    <lineage>
        <taxon>Bacteria</taxon>
        <taxon>Pseudomonadati</taxon>
        <taxon>Pseudomonadota</taxon>
        <taxon>Gammaproteobacteria</taxon>
        <taxon>Thiotrichales</taxon>
        <taxon>Piscirickettsiaceae</taxon>
        <taxon>Thiomicrospira</taxon>
    </lineage>
</organism>
<proteinExistence type="predicted"/>
<feature type="transmembrane region" description="Helical" evidence="1">
    <location>
        <begin position="6"/>
        <end position="24"/>
    </location>
</feature>
<evidence type="ECO:0000256" key="1">
    <source>
        <dbReference type="SAM" id="Phobius"/>
    </source>
</evidence>
<dbReference type="Proteomes" id="UP000005380">
    <property type="component" value="Chromosome"/>
</dbReference>
<reference evidence="2 3" key="1">
    <citation type="submission" date="2013-12" db="EMBL/GenBank/DDBJ databases">
        <authorList>
            <consortium name="DOE Joint Genome Institute"/>
            <person name="Kappler U."/>
            <person name="Huntemann M."/>
            <person name="Han J."/>
            <person name="Chen A."/>
            <person name="Kyrpides N."/>
            <person name="Mavromatis K."/>
            <person name="Markowitz V."/>
            <person name="Palaniappan K."/>
            <person name="Ivanova N."/>
            <person name="Schaumberg A."/>
            <person name="Pati A."/>
            <person name="Liolios K."/>
            <person name="Nordberg H.P."/>
            <person name="Cantor M.N."/>
            <person name="Hua S.X."/>
            <person name="Woyke T."/>
        </authorList>
    </citation>
    <scope>NUCLEOTIDE SEQUENCE [LARGE SCALE GENOMIC DNA]</scope>
    <source>
        <strain evidence="3">AL2</strain>
    </source>
</reference>
<keyword evidence="1" id="KW-0812">Transmembrane</keyword>
<name>W0DP72_9GAMM</name>
<dbReference type="EMBL" id="CP007030">
    <property type="protein sequence ID" value="AHF00410.1"/>
    <property type="molecule type" value="Genomic_DNA"/>
</dbReference>
<sequence>MFFIKSLIWTALIVLWIAAILFDWGPVRDYSIIVLEALISWVEQLSNFGDWITAQFQQSQDASIQP</sequence>
<dbReference type="InParanoid" id="W0DP72"/>
<evidence type="ECO:0000313" key="2">
    <source>
        <dbReference type="EMBL" id="AHF00410.1"/>
    </source>
</evidence>
<protein>
    <submittedName>
        <fullName evidence="2">Uncharacterized protein</fullName>
    </submittedName>
</protein>
<keyword evidence="1" id="KW-0472">Membrane</keyword>
<evidence type="ECO:0000313" key="3">
    <source>
        <dbReference type="Proteomes" id="UP000005380"/>
    </source>
</evidence>
<dbReference type="AlphaFoldDB" id="W0DP72"/>
<dbReference type="HOGENOM" id="CLU_2829917_0_0_6"/>
<accession>W0DP72</accession>
<dbReference type="OrthoDB" id="9867454at2"/>
<dbReference type="RefSeq" id="WP_006459677.1">
    <property type="nucleotide sequence ID" value="NZ_CP007030.1"/>
</dbReference>